<dbReference type="InterPro" id="IPR036390">
    <property type="entry name" value="WH_DNA-bd_sf"/>
</dbReference>
<dbReference type="InterPro" id="IPR036388">
    <property type="entry name" value="WH-like_DNA-bd_sf"/>
</dbReference>
<gene>
    <name evidence="5" type="ORF">ABC974_26990</name>
</gene>
<dbReference type="Pfam" id="PF01022">
    <property type="entry name" value="HTH_5"/>
    <property type="match status" value="1"/>
</dbReference>
<dbReference type="Proteomes" id="UP001419910">
    <property type="component" value="Unassembled WGS sequence"/>
</dbReference>
<evidence type="ECO:0000313" key="5">
    <source>
        <dbReference type="EMBL" id="MEN2793295.1"/>
    </source>
</evidence>
<dbReference type="RefSeq" id="WP_343889940.1">
    <property type="nucleotide sequence ID" value="NZ_BAAAEH010000027.1"/>
</dbReference>
<evidence type="ECO:0000256" key="1">
    <source>
        <dbReference type="ARBA" id="ARBA00023015"/>
    </source>
</evidence>
<dbReference type="EMBL" id="JBDIME010000043">
    <property type="protein sequence ID" value="MEN2793295.1"/>
    <property type="molecule type" value="Genomic_DNA"/>
</dbReference>
<evidence type="ECO:0000256" key="2">
    <source>
        <dbReference type="ARBA" id="ARBA00023125"/>
    </source>
</evidence>
<dbReference type="PANTHER" id="PTHR43132">
    <property type="entry name" value="ARSENICAL RESISTANCE OPERON REPRESSOR ARSR-RELATED"/>
    <property type="match status" value="1"/>
</dbReference>
<sequence>MDLDATAELLRALAHGVRLELMRTLVGGERSVGEIEGITKIAQPGLSQQLAILRKADLVLTRREAKQVFYRLNQARIADVSALLDAFAGTVALSHAEIAAARLRSGGGAAVFARME</sequence>
<dbReference type="InterPro" id="IPR051011">
    <property type="entry name" value="Metal_resp_trans_reg"/>
</dbReference>
<dbReference type="Gene3D" id="1.10.10.10">
    <property type="entry name" value="Winged helix-like DNA-binding domain superfamily/Winged helix DNA-binding domain"/>
    <property type="match status" value="1"/>
</dbReference>
<dbReference type="InterPro" id="IPR011991">
    <property type="entry name" value="ArsR-like_HTH"/>
</dbReference>
<organism evidence="5 6">
    <name type="scientific">Sphingomonas oligophenolica</name>
    <dbReference type="NCBI Taxonomy" id="301154"/>
    <lineage>
        <taxon>Bacteria</taxon>
        <taxon>Pseudomonadati</taxon>
        <taxon>Pseudomonadota</taxon>
        <taxon>Alphaproteobacteria</taxon>
        <taxon>Sphingomonadales</taxon>
        <taxon>Sphingomonadaceae</taxon>
        <taxon>Sphingomonas</taxon>
    </lineage>
</organism>
<proteinExistence type="predicted"/>
<comment type="caution">
    <text evidence="5">The sequence shown here is derived from an EMBL/GenBank/DDBJ whole genome shotgun (WGS) entry which is preliminary data.</text>
</comment>
<keyword evidence="3" id="KW-0804">Transcription</keyword>
<evidence type="ECO:0000313" key="6">
    <source>
        <dbReference type="Proteomes" id="UP001419910"/>
    </source>
</evidence>
<dbReference type="SUPFAM" id="SSF46785">
    <property type="entry name" value="Winged helix' DNA-binding domain"/>
    <property type="match status" value="1"/>
</dbReference>
<dbReference type="PANTHER" id="PTHR43132:SF2">
    <property type="entry name" value="ARSENICAL RESISTANCE OPERON REPRESSOR ARSR-RELATED"/>
    <property type="match status" value="1"/>
</dbReference>
<dbReference type="SMART" id="SM00418">
    <property type="entry name" value="HTH_ARSR"/>
    <property type="match status" value="1"/>
</dbReference>
<protein>
    <submittedName>
        <fullName evidence="5">Metalloregulator ArsR/SmtB family transcription factor</fullName>
    </submittedName>
</protein>
<keyword evidence="6" id="KW-1185">Reference proteome</keyword>
<reference evidence="5 6" key="1">
    <citation type="submission" date="2024-05" db="EMBL/GenBank/DDBJ databases">
        <authorList>
            <person name="Liu Q."/>
            <person name="Xin Y.-H."/>
        </authorList>
    </citation>
    <scope>NUCLEOTIDE SEQUENCE [LARGE SCALE GENOMIC DNA]</scope>
    <source>
        <strain evidence="5 6">CGMCC 1.10181</strain>
    </source>
</reference>
<accession>A0ABU9YBV7</accession>
<evidence type="ECO:0000256" key="3">
    <source>
        <dbReference type="ARBA" id="ARBA00023163"/>
    </source>
</evidence>
<dbReference type="NCBIfam" id="NF033788">
    <property type="entry name" value="HTH_metalloreg"/>
    <property type="match status" value="1"/>
</dbReference>
<evidence type="ECO:0000259" key="4">
    <source>
        <dbReference type="PROSITE" id="PS50987"/>
    </source>
</evidence>
<dbReference type="CDD" id="cd00090">
    <property type="entry name" value="HTH_ARSR"/>
    <property type="match status" value="1"/>
</dbReference>
<dbReference type="InterPro" id="IPR001845">
    <property type="entry name" value="HTH_ArsR_DNA-bd_dom"/>
</dbReference>
<dbReference type="PRINTS" id="PR00778">
    <property type="entry name" value="HTHARSR"/>
</dbReference>
<keyword evidence="2" id="KW-0238">DNA-binding</keyword>
<keyword evidence="1" id="KW-0805">Transcription regulation</keyword>
<name>A0ABU9YBV7_9SPHN</name>
<feature type="domain" description="HTH arsR-type" evidence="4">
    <location>
        <begin position="1"/>
        <end position="92"/>
    </location>
</feature>
<dbReference type="PROSITE" id="PS50987">
    <property type="entry name" value="HTH_ARSR_2"/>
    <property type="match status" value="1"/>
</dbReference>